<evidence type="ECO:0000259" key="3">
    <source>
        <dbReference type="PROSITE" id="PS50110"/>
    </source>
</evidence>
<dbReference type="GO" id="GO:0000160">
    <property type="term" value="P:phosphorelay signal transduction system"/>
    <property type="evidence" value="ECO:0007669"/>
    <property type="project" value="InterPro"/>
</dbReference>
<organism evidence="4 5">
    <name type="scientific">Sulfidibacter corallicola</name>
    <dbReference type="NCBI Taxonomy" id="2818388"/>
    <lineage>
        <taxon>Bacteria</taxon>
        <taxon>Pseudomonadati</taxon>
        <taxon>Acidobacteriota</taxon>
        <taxon>Holophagae</taxon>
        <taxon>Acanthopleuribacterales</taxon>
        <taxon>Acanthopleuribacteraceae</taxon>
        <taxon>Sulfidibacter</taxon>
    </lineage>
</organism>
<dbReference type="InterPro" id="IPR011989">
    <property type="entry name" value="ARM-like"/>
</dbReference>
<dbReference type="InterPro" id="IPR016024">
    <property type="entry name" value="ARM-type_fold"/>
</dbReference>
<dbReference type="Gene3D" id="1.25.10.10">
    <property type="entry name" value="Leucine-rich Repeat Variant"/>
    <property type="match status" value="2"/>
</dbReference>
<reference evidence="4" key="1">
    <citation type="submission" date="2021-03" db="EMBL/GenBank/DDBJ databases">
        <title>Acanthopleuribacteraceae sp. M133.</title>
        <authorList>
            <person name="Wang G."/>
        </authorList>
    </citation>
    <scope>NUCLEOTIDE SEQUENCE</scope>
    <source>
        <strain evidence="4">M133</strain>
    </source>
</reference>
<evidence type="ECO:0000256" key="1">
    <source>
        <dbReference type="ARBA" id="ARBA00022553"/>
    </source>
</evidence>
<dbReference type="Pfam" id="PF00072">
    <property type="entry name" value="Response_reg"/>
    <property type="match status" value="1"/>
</dbReference>
<dbReference type="RefSeq" id="WP_237378411.1">
    <property type="nucleotide sequence ID" value="NZ_CP071793.1"/>
</dbReference>
<dbReference type="InterPro" id="IPR050595">
    <property type="entry name" value="Bact_response_regulator"/>
</dbReference>
<dbReference type="InterPro" id="IPR011006">
    <property type="entry name" value="CheY-like_superfamily"/>
</dbReference>
<keyword evidence="1 2" id="KW-0597">Phosphoprotein</keyword>
<dbReference type="KEGG" id="scor:J3U87_24530"/>
<dbReference type="SUPFAM" id="SSF52172">
    <property type="entry name" value="CheY-like"/>
    <property type="match status" value="1"/>
</dbReference>
<name>A0A8A4TGT3_SULCO</name>
<dbReference type="PANTHER" id="PTHR44591:SF3">
    <property type="entry name" value="RESPONSE REGULATORY DOMAIN-CONTAINING PROTEIN"/>
    <property type="match status" value="1"/>
</dbReference>
<feature type="modified residue" description="4-aspartylphosphate" evidence="2">
    <location>
        <position position="474"/>
    </location>
</feature>
<dbReference type="InterPro" id="IPR001789">
    <property type="entry name" value="Sig_transdc_resp-reg_receiver"/>
</dbReference>
<dbReference type="EMBL" id="CP071793">
    <property type="protein sequence ID" value="QTD48760.1"/>
    <property type="molecule type" value="Genomic_DNA"/>
</dbReference>
<keyword evidence="5" id="KW-1185">Reference proteome</keyword>
<evidence type="ECO:0000256" key="2">
    <source>
        <dbReference type="PROSITE-ProRule" id="PRU00169"/>
    </source>
</evidence>
<dbReference type="Gene3D" id="3.40.50.2300">
    <property type="match status" value="1"/>
</dbReference>
<evidence type="ECO:0000313" key="4">
    <source>
        <dbReference type="EMBL" id="QTD48760.1"/>
    </source>
</evidence>
<dbReference type="PROSITE" id="PS50110">
    <property type="entry name" value="RESPONSE_REGULATORY"/>
    <property type="match status" value="1"/>
</dbReference>
<dbReference type="SMART" id="SM00448">
    <property type="entry name" value="REC"/>
    <property type="match status" value="1"/>
</dbReference>
<dbReference type="SUPFAM" id="SSF48371">
    <property type="entry name" value="ARM repeat"/>
    <property type="match status" value="1"/>
</dbReference>
<dbReference type="PANTHER" id="PTHR44591">
    <property type="entry name" value="STRESS RESPONSE REGULATOR PROTEIN 1"/>
    <property type="match status" value="1"/>
</dbReference>
<dbReference type="Proteomes" id="UP000663929">
    <property type="component" value="Chromosome"/>
</dbReference>
<accession>A0A8A4TGT3</accession>
<dbReference type="AlphaFoldDB" id="A0A8A4TGT3"/>
<proteinExistence type="predicted"/>
<evidence type="ECO:0000313" key="5">
    <source>
        <dbReference type="Proteomes" id="UP000663929"/>
    </source>
</evidence>
<gene>
    <name evidence="4" type="ORF">J3U87_24530</name>
</gene>
<dbReference type="SMART" id="SM00567">
    <property type="entry name" value="EZ_HEAT"/>
    <property type="match status" value="4"/>
</dbReference>
<protein>
    <submittedName>
        <fullName evidence="4">Response regulator</fullName>
    </submittedName>
</protein>
<feature type="domain" description="Response regulatory" evidence="3">
    <location>
        <begin position="425"/>
        <end position="541"/>
    </location>
</feature>
<dbReference type="InterPro" id="IPR004155">
    <property type="entry name" value="PBS_lyase_HEAT"/>
</dbReference>
<sequence length="542" mass="60611">MSDIQGTFLSELKVNIDSGDLMKAKALLAEFADHSDGVRHWILRQLLEAPSAVAIPLLAHLIRGFPQLLVGDLHAGTVLENHLRRETLDLSRALTTQSHDEKLITLSHLHQVTGLAFVDVIQKELPGNRDLSGKLAMIESLAAVPNREAIAVLEPCLAQNHPVLREAAQRALRDMGTEASLDRLCDALGRDSRSDEQVHLHLRHALDRMSVENLNRLLDSKRAELRVGAKDRLRARGDREVLTALFRNLRRQDRPDLQVHTLNLLGEIGAGDALGPIRELLYADPTDPNVRFAAYEAIANLPFKSQAHALAAGLEDADESVRVAALRAIDRHLDERLLEGIRNILSTYTKETLQLMRLLIASDCDNLFGQLIADPIFRRFATSFLATKAHPETRTRFLELLRQRGETDLVAAIRPQARETETGPLVFVVDDSPVILGIYRRYLHELGIRLKVFDRAAKMLDAMRDLTPDLIFTDLNMPETTGIELARTVREQQGPDRLPMVLVTTQDEEADHRDASQAGINKIILKPFSADMLQKVIEELCS</sequence>
<dbReference type="Pfam" id="PF13646">
    <property type="entry name" value="HEAT_2"/>
    <property type="match status" value="2"/>
</dbReference>